<keyword evidence="3" id="KW-1185">Reference proteome</keyword>
<gene>
    <name evidence="2" type="ORF">E2C01_085976</name>
</gene>
<proteinExistence type="predicted"/>
<evidence type="ECO:0000313" key="2">
    <source>
        <dbReference type="EMBL" id="MPC90968.1"/>
    </source>
</evidence>
<dbReference type="OrthoDB" id="2544694at2759"/>
<organism evidence="2 3">
    <name type="scientific">Portunus trituberculatus</name>
    <name type="common">Swimming crab</name>
    <name type="synonym">Neptunus trituberculatus</name>
    <dbReference type="NCBI Taxonomy" id="210409"/>
    <lineage>
        <taxon>Eukaryota</taxon>
        <taxon>Metazoa</taxon>
        <taxon>Ecdysozoa</taxon>
        <taxon>Arthropoda</taxon>
        <taxon>Crustacea</taxon>
        <taxon>Multicrustacea</taxon>
        <taxon>Malacostraca</taxon>
        <taxon>Eumalacostraca</taxon>
        <taxon>Eucarida</taxon>
        <taxon>Decapoda</taxon>
        <taxon>Pleocyemata</taxon>
        <taxon>Brachyura</taxon>
        <taxon>Eubrachyura</taxon>
        <taxon>Portunoidea</taxon>
        <taxon>Portunidae</taxon>
        <taxon>Portuninae</taxon>
        <taxon>Portunus</taxon>
    </lineage>
</organism>
<accession>A0A5B7JDD2</accession>
<dbReference type="Proteomes" id="UP000324222">
    <property type="component" value="Unassembled WGS sequence"/>
</dbReference>
<reference evidence="2 3" key="1">
    <citation type="submission" date="2019-05" db="EMBL/GenBank/DDBJ databases">
        <title>Another draft genome of Portunus trituberculatus and its Hox gene families provides insights of decapod evolution.</title>
        <authorList>
            <person name="Jeong J.-H."/>
            <person name="Song I."/>
            <person name="Kim S."/>
            <person name="Choi T."/>
            <person name="Kim D."/>
            <person name="Ryu S."/>
            <person name="Kim W."/>
        </authorList>
    </citation>
    <scope>NUCLEOTIDE SEQUENCE [LARGE SCALE GENOMIC DNA]</scope>
    <source>
        <tissue evidence="2">Muscle</tissue>
    </source>
</reference>
<feature type="compositionally biased region" description="Basic and acidic residues" evidence="1">
    <location>
        <begin position="48"/>
        <end position="69"/>
    </location>
</feature>
<comment type="caution">
    <text evidence="2">The sequence shown here is derived from an EMBL/GenBank/DDBJ whole genome shotgun (WGS) entry which is preliminary data.</text>
</comment>
<evidence type="ECO:0000256" key="1">
    <source>
        <dbReference type="SAM" id="MobiDB-lite"/>
    </source>
</evidence>
<evidence type="ECO:0000313" key="3">
    <source>
        <dbReference type="Proteomes" id="UP000324222"/>
    </source>
</evidence>
<feature type="region of interest" description="Disordered" evidence="1">
    <location>
        <begin position="48"/>
        <end position="77"/>
    </location>
</feature>
<name>A0A5B7JDD2_PORTR</name>
<dbReference type="EMBL" id="VSRR010086156">
    <property type="protein sequence ID" value="MPC90968.1"/>
    <property type="molecule type" value="Genomic_DNA"/>
</dbReference>
<sequence>MEVLRQHFKAEVSSEGEKGALRLQVIMKGCKNEMTALVAYTNKDKNTAPKKLENYSEHDKQNEYTDRTSEPTTDDDFLSVTTSENILDLIATRGFWNTMLSLFYSYGKIA</sequence>
<dbReference type="AlphaFoldDB" id="A0A5B7JDD2"/>
<protein>
    <submittedName>
        <fullName evidence="2">Uncharacterized protein</fullName>
    </submittedName>
</protein>